<dbReference type="InterPro" id="IPR000845">
    <property type="entry name" value="Nucleoside_phosphorylase_d"/>
</dbReference>
<evidence type="ECO:0000256" key="1">
    <source>
        <dbReference type="ARBA" id="ARBA00011888"/>
    </source>
</evidence>
<reference evidence="5 6" key="1">
    <citation type="journal article" date="2022" name="bioRxiv">
        <title>Ecology and evolution of chlamydial symbionts of arthropods.</title>
        <authorList>
            <person name="Halter T."/>
            <person name="Koestlbacher S."/>
            <person name="Collingro A."/>
            <person name="Sixt B.S."/>
            <person name="Toenshoff E.R."/>
            <person name="Hendrickx F."/>
            <person name="Kostanjsek R."/>
            <person name="Horn M."/>
        </authorList>
    </citation>
    <scope>NUCLEOTIDE SEQUENCE [LARGE SCALE GENOMIC DNA]</scope>
    <source>
        <strain evidence="5">W744xW776</strain>
    </source>
</reference>
<gene>
    <name evidence="5" type="ORF">RHABOEDO_000789</name>
</gene>
<dbReference type="GO" id="GO:0004731">
    <property type="term" value="F:purine-nucleoside phosphorylase activity"/>
    <property type="evidence" value="ECO:0007669"/>
    <property type="project" value="UniProtKB-EC"/>
</dbReference>
<dbReference type="CDD" id="cd09007">
    <property type="entry name" value="NP-I_spr0068"/>
    <property type="match status" value="1"/>
</dbReference>
<keyword evidence="5" id="KW-0808">Transferase</keyword>
<name>A0ABX8V162_9BACT</name>
<proteinExistence type="predicted"/>
<dbReference type="PANTHER" id="PTHR43691">
    <property type="entry name" value="URIDINE PHOSPHORYLASE"/>
    <property type="match status" value="1"/>
</dbReference>
<dbReference type="RefSeq" id="WP_215217574.1">
    <property type="nucleotide sequence ID" value="NZ_CP075587.1"/>
</dbReference>
<keyword evidence="5" id="KW-0328">Glycosyltransferase</keyword>
<evidence type="ECO:0000256" key="3">
    <source>
        <dbReference type="ARBA" id="ARBA00048447"/>
    </source>
</evidence>
<dbReference type="Gene3D" id="3.40.50.1580">
    <property type="entry name" value="Nucleoside phosphorylase domain"/>
    <property type="match status" value="1"/>
</dbReference>
<dbReference type="PANTHER" id="PTHR43691:SF11">
    <property type="entry name" value="FI09636P-RELATED"/>
    <property type="match status" value="1"/>
</dbReference>
<dbReference type="SUPFAM" id="SSF53167">
    <property type="entry name" value="Purine and uridine phosphorylases"/>
    <property type="match status" value="1"/>
</dbReference>
<accession>A0ABX8V162</accession>
<dbReference type="Pfam" id="PF01048">
    <property type="entry name" value="PNP_UDP_1"/>
    <property type="match status" value="1"/>
</dbReference>
<feature type="domain" description="Nucleoside phosphorylase" evidence="4">
    <location>
        <begin position="63"/>
        <end position="248"/>
    </location>
</feature>
<protein>
    <recommendedName>
        <fullName evidence="2">Uridine phosphorylase</fullName>
        <ecNumber evidence="1">2.4.2.3</ecNumber>
    </recommendedName>
</protein>
<evidence type="ECO:0000256" key="2">
    <source>
        <dbReference type="ARBA" id="ARBA00021980"/>
    </source>
</evidence>
<evidence type="ECO:0000313" key="6">
    <source>
        <dbReference type="Proteomes" id="UP000826014"/>
    </source>
</evidence>
<evidence type="ECO:0000313" key="5">
    <source>
        <dbReference type="EMBL" id="QYF48601.1"/>
    </source>
</evidence>
<evidence type="ECO:0000259" key="4">
    <source>
        <dbReference type="Pfam" id="PF01048"/>
    </source>
</evidence>
<dbReference type="Proteomes" id="UP000826014">
    <property type="component" value="Chromosome"/>
</dbReference>
<dbReference type="InterPro" id="IPR035994">
    <property type="entry name" value="Nucleoside_phosphorylase_sf"/>
</dbReference>
<dbReference type="EC" id="2.4.2.3" evidence="1"/>
<keyword evidence="6" id="KW-1185">Reference proteome</keyword>
<comment type="catalytic activity">
    <reaction evidence="3">
        <text>uridine + phosphate = alpha-D-ribose 1-phosphate + uracil</text>
        <dbReference type="Rhea" id="RHEA:24388"/>
        <dbReference type="ChEBI" id="CHEBI:16704"/>
        <dbReference type="ChEBI" id="CHEBI:17568"/>
        <dbReference type="ChEBI" id="CHEBI:43474"/>
        <dbReference type="ChEBI" id="CHEBI:57720"/>
        <dbReference type="EC" id="2.4.2.3"/>
    </reaction>
</comment>
<organism evidence="5 6">
    <name type="scientific">Candidatus Rhabdochlamydia oedothoracis</name>
    <dbReference type="NCBI Taxonomy" id="2720720"/>
    <lineage>
        <taxon>Bacteria</taxon>
        <taxon>Pseudomonadati</taxon>
        <taxon>Chlamydiota</taxon>
        <taxon>Chlamydiia</taxon>
        <taxon>Parachlamydiales</taxon>
        <taxon>Candidatus Rhabdochlamydiaceae</taxon>
        <taxon>Candidatus Rhabdochlamydia</taxon>
    </lineage>
</organism>
<sequence length="256" mass="28867">MLPQLHEKYNHPSLITPAKWLEYNRQKGLLPTISSPQAIIFCSHGRFLETILQKYKHKSYEGCFKKVFFLDDFPSLAIAYLGTGAPAAAHQMEALIAWGVTRFVCIGTAGTLHDKVGIGDIVLFEKAVRDEGTSYHYIEASKYIHAPRRMTNLLTDLLKQANTSHHIGSTWTTDGFYRQTSLEIQHFQQEGVLTVEMETAALFAIAHVHQIDLGAMVVISDSHTQLEWEPHLEDEKVENSLHSLFETALRAATSDF</sequence>
<dbReference type="EMBL" id="CP075587">
    <property type="protein sequence ID" value="QYF48601.1"/>
    <property type="molecule type" value="Genomic_DNA"/>
</dbReference>